<feature type="region of interest" description="Disordered" evidence="4">
    <location>
        <begin position="332"/>
        <end position="479"/>
    </location>
</feature>
<evidence type="ECO:0000313" key="6">
    <source>
        <dbReference type="Proteomes" id="UP000800036"/>
    </source>
</evidence>
<dbReference type="InterPro" id="IPR003256">
    <property type="entry name" value="Ribosomal_uL24"/>
</dbReference>
<evidence type="ECO:0000256" key="4">
    <source>
        <dbReference type="SAM" id="MobiDB-lite"/>
    </source>
</evidence>
<evidence type="ECO:0008006" key="7">
    <source>
        <dbReference type="Google" id="ProtNLM"/>
    </source>
</evidence>
<dbReference type="EMBL" id="ML976668">
    <property type="protein sequence ID" value="KAF1976115.1"/>
    <property type="molecule type" value="Genomic_DNA"/>
</dbReference>
<dbReference type="GO" id="GO:0003735">
    <property type="term" value="F:structural constituent of ribosome"/>
    <property type="evidence" value="ECO:0007669"/>
    <property type="project" value="InterPro"/>
</dbReference>
<dbReference type="GO" id="GO:0003723">
    <property type="term" value="F:RNA binding"/>
    <property type="evidence" value="ECO:0007669"/>
    <property type="project" value="InterPro"/>
</dbReference>
<evidence type="ECO:0000256" key="2">
    <source>
        <dbReference type="ARBA" id="ARBA00022980"/>
    </source>
</evidence>
<feature type="compositionally biased region" description="Basic and acidic residues" evidence="4">
    <location>
        <begin position="423"/>
        <end position="462"/>
    </location>
</feature>
<dbReference type="GO" id="GO:1990904">
    <property type="term" value="C:ribonucleoprotein complex"/>
    <property type="evidence" value="ECO:0007669"/>
    <property type="project" value="UniProtKB-KW"/>
</dbReference>
<keyword evidence="3" id="KW-0687">Ribonucleoprotein</keyword>
<gene>
    <name evidence="5" type="ORF">BU23DRAFT_502766</name>
</gene>
<feature type="compositionally biased region" description="Basic and acidic residues" evidence="4">
    <location>
        <begin position="368"/>
        <end position="399"/>
    </location>
</feature>
<dbReference type="GO" id="GO:0006412">
    <property type="term" value="P:translation"/>
    <property type="evidence" value="ECO:0007669"/>
    <property type="project" value="InterPro"/>
</dbReference>
<name>A0A6A5VGD8_9PLEO</name>
<evidence type="ECO:0000256" key="1">
    <source>
        <dbReference type="ARBA" id="ARBA00010618"/>
    </source>
</evidence>
<dbReference type="GO" id="GO:0005840">
    <property type="term" value="C:ribosome"/>
    <property type="evidence" value="ECO:0007669"/>
    <property type="project" value="UniProtKB-KW"/>
</dbReference>
<dbReference type="AlphaFoldDB" id="A0A6A5VGD8"/>
<proteinExistence type="inferred from homology"/>
<keyword evidence="2" id="KW-0689">Ribosomal protein</keyword>
<evidence type="ECO:0000313" key="5">
    <source>
        <dbReference type="EMBL" id="KAF1976115.1"/>
    </source>
</evidence>
<dbReference type="Gene3D" id="2.30.30.30">
    <property type="match status" value="1"/>
</dbReference>
<dbReference type="InterPro" id="IPR008991">
    <property type="entry name" value="Translation_prot_SH3-like_sf"/>
</dbReference>
<sequence>MSQLASAARPAKTAKALRQIKEIRKVKGAIRWHERAREKRKKIAQERFQTKRAFGSRLKWHKDNVVAPIKEAKKNLWEDYMLGPLRPNRAVGPGADKYGALYSEQMRRPPIPVDVQKRRNEARIAKGFDPVYPLVVDDKKFFPIAVDDRVMVMYGREQGKIGVVGEILEESHEIIVKDINKHYVDGDIFNAPPGEESPTKRETEVPFALEHLRLVIPYRMTTKDEDGNDVRIWRDVVVDNIVMERHTTGVDPFTGIDYGNHEFPEEHRFDPSSGLPIFNRYIAGTRRRIQWPWETVLPEFAQNETPQSSPESNESWIGKVKSPIKTTKAAVKSLTSKIRKPKEEEAEVKTPQLTEEDKELQRIQAKLDQLEEVPKLPRGPDPRLPADFDDDTGRNKAEPLEGTSSFYPTLVYPPFPPQLTPELQEHSKEVEEAERSEKQDWYEDKKEVTTEEKAARKAAKAERLKKKTVPESMKTPLQLRWEAERRKKLQAAEATKVDREALMIALEGHIAKKRAARGLPPAPTAELD</sequence>
<evidence type="ECO:0000256" key="3">
    <source>
        <dbReference type="ARBA" id="ARBA00023274"/>
    </source>
</evidence>
<dbReference type="InterPro" id="IPR041988">
    <property type="entry name" value="Ribosomal_uL24_KOW"/>
</dbReference>
<dbReference type="OrthoDB" id="359154at2759"/>
<organism evidence="5 6">
    <name type="scientific">Bimuria novae-zelandiae CBS 107.79</name>
    <dbReference type="NCBI Taxonomy" id="1447943"/>
    <lineage>
        <taxon>Eukaryota</taxon>
        <taxon>Fungi</taxon>
        <taxon>Dikarya</taxon>
        <taxon>Ascomycota</taxon>
        <taxon>Pezizomycotina</taxon>
        <taxon>Dothideomycetes</taxon>
        <taxon>Pleosporomycetidae</taxon>
        <taxon>Pleosporales</taxon>
        <taxon>Massarineae</taxon>
        <taxon>Didymosphaeriaceae</taxon>
        <taxon>Bimuria</taxon>
    </lineage>
</organism>
<dbReference type="SUPFAM" id="SSF50104">
    <property type="entry name" value="Translation proteins SH3-like domain"/>
    <property type="match status" value="1"/>
</dbReference>
<reference evidence="5" key="1">
    <citation type="journal article" date="2020" name="Stud. Mycol.">
        <title>101 Dothideomycetes genomes: a test case for predicting lifestyles and emergence of pathogens.</title>
        <authorList>
            <person name="Haridas S."/>
            <person name="Albert R."/>
            <person name="Binder M."/>
            <person name="Bloem J."/>
            <person name="Labutti K."/>
            <person name="Salamov A."/>
            <person name="Andreopoulos B."/>
            <person name="Baker S."/>
            <person name="Barry K."/>
            <person name="Bills G."/>
            <person name="Bluhm B."/>
            <person name="Cannon C."/>
            <person name="Castanera R."/>
            <person name="Culley D."/>
            <person name="Daum C."/>
            <person name="Ezra D."/>
            <person name="Gonzalez J."/>
            <person name="Henrissat B."/>
            <person name="Kuo A."/>
            <person name="Liang C."/>
            <person name="Lipzen A."/>
            <person name="Lutzoni F."/>
            <person name="Magnuson J."/>
            <person name="Mondo S."/>
            <person name="Nolan M."/>
            <person name="Ohm R."/>
            <person name="Pangilinan J."/>
            <person name="Park H.-J."/>
            <person name="Ramirez L."/>
            <person name="Alfaro M."/>
            <person name="Sun H."/>
            <person name="Tritt A."/>
            <person name="Yoshinaga Y."/>
            <person name="Zwiers L.-H."/>
            <person name="Turgeon B."/>
            <person name="Goodwin S."/>
            <person name="Spatafora J."/>
            <person name="Crous P."/>
            <person name="Grigoriev I."/>
        </authorList>
    </citation>
    <scope>NUCLEOTIDE SEQUENCE</scope>
    <source>
        <strain evidence="5">CBS 107.79</strain>
    </source>
</reference>
<dbReference type="Proteomes" id="UP000800036">
    <property type="component" value="Unassembled WGS sequence"/>
</dbReference>
<dbReference type="InterPro" id="IPR014722">
    <property type="entry name" value="Rib_uL2_dom2"/>
</dbReference>
<protein>
    <recommendedName>
        <fullName evidence="7">KOW domain-containing protein</fullName>
    </recommendedName>
</protein>
<comment type="similarity">
    <text evidence="1">Belongs to the universal ribosomal protein uL24 family.</text>
</comment>
<dbReference type="PANTHER" id="PTHR12903">
    <property type="entry name" value="MITOCHONDRIAL RIBOSOMAL PROTEIN L24"/>
    <property type="match status" value="1"/>
</dbReference>
<accession>A0A6A5VGD8</accession>
<keyword evidence="6" id="KW-1185">Reference proteome</keyword>
<dbReference type="CDD" id="cd06089">
    <property type="entry name" value="KOW_RPL26"/>
    <property type="match status" value="1"/>
</dbReference>